<gene>
    <name evidence="1" type="ORF">HNQ61_000454</name>
</gene>
<accession>A0A841GUS9</accession>
<proteinExistence type="predicted"/>
<protein>
    <submittedName>
        <fullName evidence="1">Uncharacterized protein</fullName>
    </submittedName>
</protein>
<dbReference type="Proteomes" id="UP000582837">
    <property type="component" value="Unassembled WGS sequence"/>
</dbReference>
<name>A0A841GUS9_9BACT</name>
<reference evidence="1 2" key="1">
    <citation type="submission" date="2020-08" db="EMBL/GenBank/DDBJ databases">
        <title>Genomic Encyclopedia of Type Strains, Phase IV (KMG-IV): sequencing the most valuable type-strain genomes for metagenomic binning, comparative biology and taxonomic classification.</title>
        <authorList>
            <person name="Goeker M."/>
        </authorList>
    </citation>
    <scope>NUCLEOTIDE SEQUENCE [LARGE SCALE GENOMIC DNA]</scope>
    <source>
        <strain evidence="1 2">DSM 29007</strain>
    </source>
</reference>
<organism evidence="1 2">
    <name type="scientific">Longimicrobium terrae</name>
    <dbReference type="NCBI Taxonomy" id="1639882"/>
    <lineage>
        <taxon>Bacteria</taxon>
        <taxon>Pseudomonadati</taxon>
        <taxon>Gemmatimonadota</taxon>
        <taxon>Longimicrobiia</taxon>
        <taxon>Longimicrobiales</taxon>
        <taxon>Longimicrobiaceae</taxon>
        <taxon>Longimicrobium</taxon>
    </lineage>
</organism>
<comment type="caution">
    <text evidence="1">The sequence shown here is derived from an EMBL/GenBank/DDBJ whole genome shotgun (WGS) entry which is preliminary data.</text>
</comment>
<keyword evidence="2" id="KW-1185">Reference proteome</keyword>
<dbReference type="AlphaFoldDB" id="A0A841GUS9"/>
<dbReference type="EMBL" id="JACHIA010000001">
    <property type="protein sequence ID" value="MBB6068843.1"/>
    <property type="molecule type" value="Genomic_DNA"/>
</dbReference>
<evidence type="ECO:0000313" key="1">
    <source>
        <dbReference type="EMBL" id="MBB6068843.1"/>
    </source>
</evidence>
<evidence type="ECO:0000313" key="2">
    <source>
        <dbReference type="Proteomes" id="UP000582837"/>
    </source>
</evidence>
<sequence>MSRTCAALIDGAAQTACGRASISVVAGARA</sequence>